<evidence type="ECO:0000256" key="7">
    <source>
        <dbReference type="RuleBase" id="RU003355"/>
    </source>
</evidence>
<evidence type="ECO:0000256" key="2">
    <source>
        <dbReference type="ARBA" id="ARBA00022670"/>
    </source>
</evidence>
<dbReference type="Pfam" id="PF05922">
    <property type="entry name" value="Inhibitor_I9"/>
    <property type="match status" value="1"/>
</dbReference>
<keyword evidence="4 6" id="KW-0378">Hydrolase</keyword>
<dbReference type="Pfam" id="PF00082">
    <property type="entry name" value="Peptidase_S8"/>
    <property type="match status" value="1"/>
</dbReference>
<dbReference type="FunFam" id="3.40.50.200:FF:000014">
    <property type="entry name" value="Proteinase K"/>
    <property type="match status" value="1"/>
</dbReference>
<comment type="similarity">
    <text evidence="1 6 7">Belongs to the peptidase S8 family.</text>
</comment>
<dbReference type="InterPro" id="IPR037045">
    <property type="entry name" value="S8pro/Inhibitor_I9_sf"/>
</dbReference>
<keyword evidence="12" id="KW-1185">Reference proteome</keyword>
<dbReference type="InterPro" id="IPR000209">
    <property type="entry name" value="Peptidase_S8/S53_dom"/>
</dbReference>
<dbReference type="PROSITE" id="PS00137">
    <property type="entry name" value="SUBTILASE_HIS"/>
    <property type="match status" value="1"/>
</dbReference>
<dbReference type="InterPro" id="IPR010259">
    <property type="entry name" value="S8pro/Inhibitor_I9"/>
</dbReference>
<dbReference type="AlphaFoldDB" id="A0A9P4LK27"/>
<feature type="signal peptide" evidence="8">
    <location>
        <begin position="1"/>
        <end position="19"/>
    </location>
</feature>
<evidence type="ECO:0000313" key="12">
    <source>
        <dbReference type="Proteomes" id="UP000799777"/>
    </source>
</evidence>
<feature type="chain" id="PRO_5040255537" evidence="8">
    <location>
        <begin position="20"/>
        <end position="425"/>
    </location>
</feature>
<evidence type="ECO:0000256" key="8">
    <source>
        <dbReference type="SAM" id="SignalP"/>
    </source>
</evidence>
<dbReference type="EMBL" id="ML978196">
    <property type="protein sequence ID" value="KAF2029881.1"/>
    <property type="molecule type" value="Genomic_DNA"/>
</dbReference>
<dbReference type="InterPro" id="IPR022398">
    <property type="entry name" value="Peptidase_S8_His-AS"/>
</dbReference>
<dbReference type="PROSITE" id="PS51892">
    <property type="entry name" value="SUBTILASE"/>
    <property type="match status" value="1"/>
</dbReference>
<comment type="caution">
    <text evidence="11">The sequence shown here is derived from an EMBL/GenBank/DDBJ whole genome shotgun (WGS) entry which is preliminary data.</text>
</comment>
<dbReference type="CDD" id="cd04077">
    <property type="entry name" value="Peptidases_S8_PCSK9_ProteinaseK_like"/>
    <property type="match status" value="1"/>
</dbReference>
<evidence type="ECO:0000256" key="5">
    <source>
        <dbReference type="ARBA" id="ARBA00022825"/>
    </source>
</evidence>
<organism evidence="11 12">
    <name type="scientific">Setomelanomma holmii</name>
    <dbReference type="NCBI Taxonomy" id="210430"/>
    <lineage>
        <taxon>Eukaryota</taxon>
        <taxon>Fungi</taxon>
        <taxon>Dikarya</taxon>
        <taxon>Ascomycota</taxon>
        <taxon>Pezizomycotina</taxon>
        <taxon>Dothideomycetes</taxon>
        <taxon>Pleosporomycetidae</taxon>
        <taxon>Pleosporales</taxon>
        <taxon>Pleosporineae</taxon>
        <taxon>Phaeosphaeriaceae</taxon>
        <taxon>Setomelanomma</taxon>
    </lineage>
</organism>
<dbReference type="GO" id="GO:0004252">
    <property type="term" value="F:serine-type endopeptidase activity"/>
    <property type="evidence" value="ECO:0007669"/>
    <property type="project" value="UniProtKB-UniRule"/>
</dbReference>
<evidence type="ECO:0000259" key="10">
    <source>
        <dbReference type="Pfam" id="PF05922"/>
    </source>
</evidence>
<dbReference type="SUPFAM" id="SSF54897">
    <property type="entry name" value="Protease propeptides/inhibitors"/>
    <property type="match status" value="1"/>
</dbReference>
<gene>
    <name evidence="11" type="ORF">EK21DRAFT_112556</name>
</gene>
<dbReference type="InterPro" id="IPR036852">
    <property type="entry name" value="Peptidase_S8/S53_dom_sf"/>
</dbReference>
<feature type="active site" description="Charge relay system" evidence="6">
    <location>
        <position position="352"/>
    </location>
</feature>
<evidence type="ECO:0000256" key="1">
    <source>
        <dbReference type="ARBA" id="ARBA00011073"/>
    </source>
</evidence>
<dbReference type="GO" id="GO:0005576">
    <property type="term" value="C:extracellular region"/>
    <property type="evidence" value="ECO:0007669"/>
    <property type="project" value="UniProtKB-ARBA"/>
</dbReference>
<evidence type="ECO:0000256" key="4">
    <source>
        <dbReference type="ARBA" id="ARBA00022801"/>
    </source>
</evidence>
<dbReference type="PROSITE" id="PS00138">
    <property type="entry name" value="SUBTILASE_SER"/>
    <property type="match status" value="1"/>
</dbReference>
<sequence length="425" mass="44960">MKLFTTLITIAAAAAPVIAFAGPYASRGASDPVPGKYIIQLKPETDVASIAAHHSKVRSIRARNLRRRNGYSSAGIGLEREFCIGSFKAYAGSFDKSTIEELKALPEVLVVEQDYFMHTNALVTQEVAPWGLARISSRVKGATAYIYDKSAGNGTFSYVVDTGIRATHLDFGGRVIWGYNAVANTTDTDNQGHGTHVSGIIGGTTYGVAKKTSLVAVKVFEGTTGTASTVIAGFEWATNDIVSKGRQNTAVINMSLGGKASVTWDAAVTAAWEKGVLAVVAAGNENRLASTDSPARSPEVICVGNTQIDDSRYPGPTGSNYGDAIDIWAPGTNITSTYSSSDNATARLTGTSMASPHVAGLVSYLRGLEGPSAAADVRARVLQLGTPGVVTDTMNSTNLLAFNENDKQAANETLKVRHMHRVRHW</sequence>
<dbReference type="GO" id="GO:0006508">
    <property type="term" value="P:proteolysis"/>
    <property type="evidence" value="ECO:0007669"/>
    <property type="project" value="UniProtKB-KW"/>
</dbReference>
<evidence type="ECO:0000313" key="11">
    <source>
        <dbReference type="EMBL" id="KAF2029881.1"/>
    </source>
</evidence>
<dbReference type="PANTHER" id="PTHR43806:SF58">
    <property type="entry name" value="ALKALINE PROTEASE 1-RELATED"/>
    <property type="match status" value="1"/>
</dbReference>
<dbReference type="Gene3D" id="3.40.50.200">
    <property type="entry name" value="Peptidase S8/S53 domain"/>
    <property type="match status" value="1"/>
</dbReference>
<protein>
    <submittedName>
        <fullName evidence="11">Oryzin</fullName>
    </submittedName>
</protein>
<dbReference type="InterPro" id="IPR015500">
    <property type="entry name" value="Peptidase_S8_subtilisin-rel"/>
</dbReference>
<dbReference type="InterPro" id="IPR023827">
    <property type="entry name" value="Peptidase_S8_Asp-AS"/>
</dbReference>
<dbReference type="Gene3D" id="3.30.70.80">
    <property type="entry name" value="Peptidase S8 propeptide/proteinase inhibitor I9"/>
    <property type="match status" value="1"/>
</dbReference>
<dbReference type="SUPFAM" id="SSF52743">
    <property type="entry name" value="Subtilisin-like"/>
    <property type="match status" value="1"/>
</dbReference>
<feature type="domain" description="Inhibitor I9" evidence="10">
    <location>
        <begin position="36"/>
        <end position="119"/>
    </location>
</feature>
<evidence type="ECO:0000256" key="6">
    <source>
        <dbReference type="PROSITE-ProRule" id="PRU01240"/>
    </source>
</evidence>
<keyword evidence="2 6" id="KW-0645">Protease</keyword>
<dbReference type="PRINTS" id="PR00723">
    <property type="entry name" value="SUBTILISIN"/>
</dbReference>
<evidence type="ECO:0000259" key="9">
    <source>
        <dbReference type="Pfam" id="PF00082"/>
    </source>
</evidence>
<dbReference type="InterPro" id="IPR050131">
    <property type="entry name" value="Peptidase_S8_subtilisin-like"/>
</dbReference>
<dbReference type="OrthoDB" id="206201at2759"/>
<feature type="active site" description="Charge relay system" evidence="6">
    <location>
        <position position="161"/>
    </location>
</feature>
<evidence type="ECO:0000256" key="3">
    <source>
        <dbReference type="ARBA" id="ARBA00022729"/>
    </source>
</evidence>
<reference evidence="11" key="1">
    <citation type="journal article" date="2020" name="Stud. Mycol.">
        <title>101 Dothideomycetes genomes: a test case for predicting lifestyles and emergence of pathogens.</title>
        <authorList>
            <person name="Haridas S."/>
            <person name="Albert R."/>
            <person name="Binder M."/>
            <person name="Bloem J."/>
            <person name="Labutti K."/>
            <person name="Salamov A."/>
            <person name="Andreopoulos B."/>
            <person name="Baker S."/>
            <person name="Barry K."/>
            <person name="Bills G."/>
            <person name="Bluhm B."/>
            <person name="Cannon C."/>
            <person name="Castanera R."/>
            <person name="Culley D."/>
            <person name="Daum C."/>
            <person name="Ezra D."/>
            <person name="Gonzalez J."/>
            <person name="Henrissat B."/>
            <person name="Kuo A."/>
            <person name="Liang C."/>
            <person name="Lipzen A."/>
            <person name="Lutzoni F."/>
            <person name="Magnuson J."/>
            <person name="Mondo S."/>
            <person name="Nolan M."/>
            <person name="Ohm R."/>
            <person name="Pangilinan J."/>
            <person name="Park H.-J."/>
            <person name="Ramirez L."/>
            <person name="Alfaro M."/>
            <person name="Sun H."/>
            <person name="Tritt A."/>
            <person name="Yoshinaga Y."/>
            <person name="Zwiers L.-H."/>
            <person name="Turgeon B."/>
            <person name="Goodwin S."/>
            <person name="Spatafora J."/>
            <person name="Crous P."/>
            <person name="Grigoriev I."/>
        </authorList>
    </citation>
    <scope>NUCLEOTIDE SEQUENCE</scope>
    <source>
        <strain evidence="11">CBS 110217</strain>
    </source>
</reference>
<feature type="active site" description="Charge relay system" evidence="6">
    <location>
        <position position="193"/>
    </location>
</feature>
<dbReference type="InterPro" id="IPR023828">
    <property type="entry name" value="Peptidase_S8_Ser-AS"/>
</dbReference>
<accession>A0A9P4LK27</accession>
<dbReference type="PANTHER" id="PTHR43806">
    <property type="entry name" value="PEPTIDASE S8"/>
    <property type="match status" value="1"/>
</dbReference>
<keyword evidence="5 6" id="KW-0720">Serine protease</keyword>
<keyword evidence="3 8" id="KW-0732">Signal</keyword>
<name>A0A9P4LK27_9PLEO</name>
<feature type="domain" description="Peptidase S8/S53" evidence="9">
    <location>
        <begin position="159"/>
        <end position="379"/>
    </location>
</feature>
<proteinExistence type="inferred from homology"/>
<dbReference type="PROSITE" id="PS00136">
    <property type="entry name" value="SUBTILASE_ASP"/>
    <property type="match status" value="1"/>
</dbReference>
<dbReference type="InterPro" id="IPR034193">
    <property type="entry name" value="PCSK9_ProteinaseK-like"/>
</dbReference>
<dbReference type="Proteomes" id="UP000799777">
    <property type="component" value="Unassembled WGS sequence"/>
</dbReference>